<dbReference type="RefSeq" id="WP_011630801.1">
    <property type="nucleotide sequence ID" value="NC_008343.2"/>
</dbReference>
<dbReference type="HOGENOM" id="CLU_102561_2_0_5"/>
<dbReference type="eggNOG" id="COG3685">
    <property type="taxonomic scope" value="Bacteria"/>
</dbReference>
<dbReference type="SUPFAM" id="SSF47240">
    <property type="entry name" value="Ferritin-like"/>
    <property type="match status" value="1"/>
</dbReference>
<dbReference type="PANTHER" id="PTHR30565">
    <property type="entry name" value="PROTEIN YCIF"/>
    <property type="match status" value="1"/>
</dbReference>
<sequence>MPARNFAWTVLLEVAGPVSIGWENSGDTGRIGPCNDLNRKSEMEKIMPTKEKTLSDAFYETLKDIYFAEKQIVKALKKSEQVAQEPELRNAFETHRSESMQQIERLNQIFELIGKSPRAKTCEAMQGILAEMEEDLEEFGGSNSSDAVLIGTAQAIEHYEITRYGTLKTWAANLGLSEAEELLDETLQEEKRTDALLTEIANKLSNQRANSQTTK</sequence>
<dbReference type="InterPro" id="IPR012347">
    <property type="entry name" value="Ferritin-like"/>
</dbReference>
<dbReference type="InterPro" id="IPR009078">
    <property type="entry name" value="Ferritin-like_SF"/>
</dbReference>
<accession>Q0BW11</accession>
<protein>
    <submittedName>
        <fullName evidence="1">Protein yciF</fullName>
    </submittedName>
</protein>
<dbReference type="Gene3D" id="1.20.1260.10">
    <property type="match status" value="1"/>
</dbReference>
<evidence type="ECO:0000313" key="2">
    <source>
        <dbReference type="Proteomes" id="UP000001963"/>
    </source>
</evidence>
<name>Q0BW11_GRABC</name>
<reference evidence="1 2" key="1">
    <citation type="journal article" date="2007" name="J. Bacteriol.">
        <title>Genome sequence analysis of the emerging human pathogenic acetic acid bacterium Granulibacter bethesdensis.</title>
        <authorList>
            <person name="Greenberg D.E."/>
            <person name="Porcella S.F."/>
            <person name="Zelazny A.M."/>
            <person name="Virtaneva K."/>
            <person name="Sturdevant D.E."/>
            <person name="Kupko J.J.III."/>
            <person name="Barbian K.D."/>
            <person name="Babar A."/>
            <person name="Dorward D.W."/>
            <person name="Holland S.M."/>
        </authorList>
    </citation>
    <scope>NUCLEOTIDE SEQUENCE [LARGE SCALE GENOMIC DNA]</scope>
    <source>
        <strain evidence="2">ATCC BAA-1260 / CGDNIH1</strain>
    </source>
</reference>
<dbReference type="InterPro" id="IPR010287">
    <property type="entry name" value="DUF892_YciF-like"/>
</dbReference>
<evidence type="ECO:0000313" key="1">
    <source>
        <dbReference type="EMBL" id="ABI60991.1"/>
    </source>
</evidence>
<gene>
    <name evidence="1" type="ordered locus">GbCGDNIH1_0093</name>
</gene>
<dbReference type="Proteomes" id="UP000001963">
    <property type="component" value="Chromosome"/>
</dbReference>
<dbReference type="AlphaFoldDB" id="Q0BW11"/>
<dbReference type="EMBL" id="CP000394">
    <property type="protein sequence ID" value="ABI60991.1"/>
    <property type="molecule type" value="Genomic_DNA"/>
</dbReference>
<dbReference type="STRING" id="391165.GbCGDNIH1_0093"/>
<keyword evidence="2" id="KW-1185">Reference proteome</keyword>
<dbReference type="CDD" id="cd07909">
    <property type="entry name" value="YciF"/>
    <property type="match status" value="1"/>
</dbReference>
<dbReference type="Pfam" id="PF05974">
    <property type="entry name" value="DUF892"/>
    <property type="match status" value="1"/>
</dbReference>
<dbReference type="KEGG" id="gbe:GbCGDNIH1_0093"/>
<organism evidence="1 2">
    <name type="scientific">Granulibacter bethesdensis (strain ATCC BAA-1260 / CGDNIH1)</name>
    <dbReference type="NCBI Taxonomy" id="391165"/>
    <lineage>
        <taxon>Bacteria</taxon>
        <taxon>Pseudomonadati</taxon>
        <taxon>Pseudomonadota</taxon>
        <taxon>Alphaproteobacteria</taxon>
        <taxon>Acetobacterales</taxon>
        <taxon>Acetobacteraceae</taxon>
        <taxon>Granulibacter</taxon>
    </lineage>
</organism>
<proteinExistence type="predicted"/>
<dbReference type="InterPro" id="IPR047114">
    <property type="entry name" value="YciF"/>
</dbReference>
<dbReference type="PANTHER" id="PTHR30565:SF9">
    <property type="entry name" value="PROTEIN YCIF"/>
    <property type="match status" value="1"/>
</dbReference>